<keyword evidence="3" id="KW-1185">Reference proteome</keyword>
<dbReference type="RefSeq" id="WP_209557912.1">
    <property type="nucleotide sequence ID" value="NZ_JAEDXU010000006.1"/>
</dbReference>
<sequence length="176" mass="20555">MKRGTTFEEYEKDARSFEHFIHITLILSIVSILIGIVISLFALIATGLLLLFMAFFFAKEFEEMKNRYRFSAETEYVEVNSFCLEEFAKKGRYGKVFEKNGNEFEFVYIDTCGKINHKKLSSFNASFDIFNCIDGEKIVLKECCYTDDRFTKVFGTAPSRMKYEIYVKIENFIIIG</sequence>
<dbReference type="Proteomes" id="UP000673375">
    <property type="component" value="Unassembled WGS sequence"/>
</dbReference>
<name>A0ABS4CKJ4_9ENTE</name>
<keyword evidence="1" id="KW-0812">Transmembrane</keyword>
<evidence type="ECO:0000313" key="2">
    <source>
        <dbReference type="EMBL" id="MBP1047131.1"/>
    </source>
</evidence>
<evidence type="ECO:0000256" key="1">
    <source>
        <dbReference type="SAM" id="Phobius"/>
    </source>
</evidence>
<comment type="caution">
    <text evidence="2">The sequence shown here is derived from an EMBL/GenBank/DDBJ whole genome shotgun (WGS) entry which is preliminary data.</text>
</comment>
<accession>A0ABS4CKJ4</accession>
<evidence type="ECO:0000313" key="3">
    <source>
        <dbReference type="Proteomes" id="UP000673375"/>
    </source>
</evidence>
<protein>
    <submittedName>
        <fullName evidence="2">Uncharacterized protein</fullName>
    </submittedName>
</protein>
<keyword evidence="1" id="KW-0472">Membrane</keyword>
<keyword evidence="1" id="KW-1133">Transmembrane helix</keyword>
<organism evidence="2 3">
    <name type="scientific">Enterococcus larvae</name>
    <dbReference type="NCBI Taxonomy" id="2794352"/>
    <lineage>
        <taxon>Bacteria</taxon>
        <taxon>Bacillati</taxon>
        <taxon>Bacillota</taxon>
        <taxon>Bacilli</taxon>
        <taxon>Lactobacillales</taxon>
        <taxon>Enterococcaceae</taxon>
        <taxon>Enterococcus</taxon>
    </lineage>
</organism>
<proteinExistence type="predicted"/>
<reference evidence="2 3" key="1">
    <citation type="submission" date="2020-12" db="EMBL/GenBank/DDBJ databases">
        <title>Vagococcus allomyrinae sp. nov. and Enterococcus lavae sp. nov., isolated from the larvae of Allomyrina dichotoma.</title>
        <authorList>
            <person name="Lee S.D."/>
        </authorList>
    </citation>
    <scope>NUCLEOTIDE SEQUENCE [LARGE SCALE GENOMIC DNA]</scope>
    <source>
        <strain evidence="2 3">BWM-S5</strain>
    </source>
</reference>
<feature type="transmembrane region" description="Helical" evidence="1">
    <location>
        <begin position="25"/>
        <end position="58"/>
    </location>
</feature>
<gene>
    <name evidence="2" type="ORF">I6N96_12690</name>
</gene>
<dbReference type="EMBL" id="JAEDXU010000006">
    <property type="protein sequence ID" value="MBP1047131.1"/>
    <property type="molecule type" value="Genomic_DNA"/>
</dbReference>